<dbReference type="HOGENOM" id="CLU_139075_2_0_4"/>
<keyword evidence="2" id="KW-0732">Signal</keyword>
<reference evidence="3 4" key="1">
    <citation type="journal article" date="2012" name="BMC Genomics">
        <title>Comparative genomics of the classical Bordetella subspecies: the evolution and exchange of virulence-associated diversity amongst closely related pathogens.</title>
        <authorList>
            <person name="Park J."/>
            <person name="Zhang Y."/>
            <person name="Buboltz A.M."/>
            <person name="Zhang X."/>
            <person name="Schuster S.C."/>
            <person name="Ahuja U."/>
            <person name="Liu M."/>
            <person name="Miller J.F."/>
            <person name="Sebaihia M."/>
            <person name="Bentley S.D."/>
            <person name="Parkhill J."/>
            <person name="Harvill E.T."/>
        </authorList>
    </citation>
    <scope>NUCLEOTIDE SEQUENCE [LARGE SCALE GENOMIC DNA]</scope>
    <source>
        <strain evidence="3 4">253</strain>
    </source>
</reference>
<name>A0A0C6P526_BORBO</name>
<dbReference type="OrthoDB" id="8689941at2"/>
<proteinExistence type="predicted"/>
<evidence type="ECO:0000256" key="2">
    <source>
        <dbReference type="SAM" id="SignalP"/>
    </source>
</evidence>
<sequence length="125" mass="13772">MSRLVWAATILACGQALAQPPAPLTGCAAKQDRIETELAQARAHGNTGRIKGLEEALAGARHCDDASLRADRERDVRDATDKVAERQRELDEERQEGDADDIAKAERKLREAQQDLDNARAELTR</sequence>
<protein>
    <submittedName>
        <fullName evidence="3">Putative exported protein</fullName>
    </submittedName>
</protein>
<feature type="compositionally biased region" description="Basic and acidic residues" evidence="1">
    <location>
        <begin position="101"/>
        <end position="125"/>
    </location>
</feature>
<evidence type="ECO:0000256" key="1">
    <source>
        <dbReference type="SAM" id="MobiDB-lite"/>
    </source>
</evidence>
<dbReference type="Pfam" id="PF06476">
    <property type="entry name" value="DUF1090"/>
    <property type="match status" value="1"/>
</dbReference>
<feature type="region of interest" description="Disordered" evidence="1">
    <location>
        <begin position="72"/>
        <end position="125"/>
    </location>
</feature>
<dbReference type="AlphaFoldDB" id="A0A0C6P526"/>
<dbReference type="InterPro" id="IPR009468">
    <property type="entry name" value="DUF1090"/>
</dbReference>
<feature type="compositionally biased region" description="Basic and acidic residues" evidence="1">
    <location>
        <begin position="72"/>
        <end position="91"/>
    </location>
</feature>
<feature type="chain" id="PRO_5005426235" evidence="2">
    <location>
        <begin position="19"/>
        <end position="125"/>
    </location>
</feature>
<dbReference type="Proteomes" id="UP000007564">
    <property type="component" value="Chromosome"/>
</dbReference>
<dbReference type="GeneID" id="56478221"/>
<evidence type="ECO:0000313" key="3">
    <source>
        <dbReference type="EMBL" id="CCJ53386.1"/>
    </source>
</evidence>
<dbReference type="EMBL" id="HE965806">
    <property type="protein sequence ID" value="CCJ53386.1"/>
    <property type="molecule type" value="Genomic_DNA"/>
</dbReference>
<feature type="signal peptide" evidence="2">
    <location>
        <begin position="1"/>
        <end position="18"/>
    </location>
</feature>
<dbReference type="RefSeq" id="WP_003812814.1">
    <property type="nucleotide sequence ID" value="NC_019382.1"/>
</dbReference>
<dbReference type="KEGG" id="bbh:BN112_1469"/>
<evidence type="ECO:0000313" key="4">
    <source>
        <dbReference type="Proteomes" id="UP000007564"/>
    </source>
</evidence>
<accession>A0A0C6P526</accession>
<gene>
    <name evidence="3" type="ORF">BN112_1469</name>
</gene>
<organism evidence="3 4">
    <name type="scientific">Bordetella bronchiseptica 253</name>
    <dbReference type="NCBI Taxonomy" id="568707"/>
    <lineage>
        <taxon>Bacteria</taxon>
        <taxon>Pseudomonadati</taxon>
        <taxon>Pseudomonadota</taxon>
        <taxon>Betaproteobacteria</taxon>
        <taxon>Burkholderiales</taxon>
        <taxon>Alcaligenaceae</taxon>
        <taxon>Bordetella</taxon>
    </lineage>
</organism>